<feature type="transmembrane region" description="Helical" evidence="2">
    <location>
        <begin position="406"/>
        <end position="425"/>
    </location>
</feature>
<sequence length="594" mass="63030">MGIAPDGALTVTETIRVWATGESIRQGLMREFPTRYALPDGTSVTVGFHILSVRRDGQKENWHTDSLANGVKIYMGEKGRFISPGEHVYELRYATDGQIGQFATYDELYWNVTGNDWRLPIDHATARITLPPGAAIGQYAAYTGPAGAKGRNYAIQTGAGVFSCETTKPLPPGEGLTVAVAFPKGFVQLPTPAQQALTNQGFQMAAAGLVVVAVFFLIAWFLVGRDPVRGLTVPLFAPPPGISAPAARYLRRMGYDDKTFAAALVQMAVAGALVIEDGDDAYVLARGKTASTKGSWQNEIADALLDSAPAVRLEQDNHDVIAAARKALESSLKNDYQGSHFQTNRAFFFFGAALSVIALVLSALWANEPQVAGLFITWLAGWSFAVAALSLRALHALRKARSRPRFTTIFGAIFACLFAVPFLVGELVGTFFLSAALSLPTTACLVGIAVLNAVFWHLLKAPTPQGRRIMDALDGFRLYLSVAERDRLNILNPPQRTPELFERYLPYALALDVENAWAAQFADVLAQASAEGYAPVWYVGHDFASGNFSGFADSLGNGFSSAISSSATAPGSTSGSGGGGSSGGGGGGGGGGGW</sequence>
<dbReference type="OrthoDB" id="9767603at2"/>
<keyword evidence="6" id="KW-1185">Reference proteome</keyword>
<dbReference type="Pfam" id="PF20990">
    <property type="entry name" value="DUF2207_C"/>
    <property type="match status" value="2"/>
</dbReference>
<evidence type="ECO:0000259" key="3">
    <source>
        <dbReference type="Pfam" id="PF09972"/>
    </source>
</evidence>
<dbReference type="AlphaFoldDB" id="A0A7C9INC8"/>
<comment type="caution">
    <text evidence="5">The sequence shown here is derived from an EMBL/GenBank/DDBJ whole genome shotgun (WGS) entry which is preliminary data.</text>
</comment>
<feature type="domain" description="Predicted membrane protein YciQ-like C-terminal" evidence="4">
    <location>
        <begin position="237"/>
        <end position="394"/>
    </location>
</feature>
<feature type="domain" description="DUF2207" evidence="3">
    <location>
        <begin position="3"/>
        <end position="182"/>
    </location>
</feature>
<feature type="transmembrane region" description="Helical" evidence="2">
    <location>
        <begin position="202"/>
        <end position="223"/>
    </location>
</feature>
<feature type="transmembrane region" description="Helical" evidence="2">
    <location>
        <begin position="431"/>
        <end position="459"/>
    </location>
</feature>
<evidence type="ECO:0000256" key="1">
    <source>
        <dbReference type="SAM" id="MobiDB-lite"/>
    </source>
</evidence>
<accession>A0A7C9INC8</accession>
<dbReference type="InterPro" id="IPR018702">
    <property type="entry name" value="DUF2207"/>
</dbReference>
<feature type="compositionally biased region" description="Gly residues" evidence="1">
    <location>
        <begin position="574"/>
        <end position="594"/>
    </location>
</feature>
<evidence type="ECO:0000259" key="4">
    <source>
        <dbReference type="Pfam" id="PF20990"/>
    </source>
</evidence>
<protein>
    <submittedName>
        <fullName evidence="5">DUF2207 domain-containing protein</fullName>
    </submittedName>
</protein>
<dbReference type="InterPro" id="IPR048389">
    <property type="entry name" value="YciQ-like_C"/>
</dbReference>
<evidence type="ECO:0000313" key="6">
    <source>
        <dbReference type="Proteomes" id="UP000482487"/>
    </source>
</evidence>
<dbReference type="Pfam" id="PF09972">
    <property type="entry name" value="DUF2207"/>
    <property type="match status" value="1"/>
</dbReference>
<evidence type="ECO:0000313" key="5">
    <source>
        <dbReference type="EMBL" id="MYL83079.1"/>
    </source>
</evidence>
<dbReference type="Proteomes" id="UP000482487">
    <property type="component" value="Unassembled WGS sequence"/>
</dbReference>
<dbReference type="EMBL" id="WVUD01000010">
    <property type="protein sequence ID" value="MYL83079.1"/>
    <property type="molecule type" value="Genomic_DNA"/>
</dbReference>
<keyword evidence="2" id="KW-0812">Transmembrane</keyword>
<keyword evidence="2" id="KW-1133">Transmembrane helix</keyword>
<feature type="domain" description="Predicted membrane protein YciQ-like C-terminal" evidence="4">
    <location>
        <begin position="414"/>
        <end position="521"/>
    </location>
</feature>
<reference evidence="5 6" key="1">
    <citation type="submission" date="2020-01" db="EMBL/GenBank/DDBJ databases">
        <title>Genome sequence of Desulfovibrio aerotolerans DSM 16695(T).</title>
        <authorList>
            <person name="Karnachuk O."/>
            <person name="Avakyan M."/>
            <person name="Mardanov A."/>
            <person name="Kadnikov V."/>
            <person name="Ravin N."/>
        </authorList>
    </citation>
    <scope>NUCLEOTIDE SEQUENCE [LARGE SCALE GENOMIC DNA]</scope>
    <source>
        <strain evidence="5 6">DSM 16695</strain>
    </source>
</reference>
<feature type="transmembrane region" description="Helical" evidence="2">
    <location>
        <begin position="346"/>
        <end position="366"/>
    </location>
</feature>
<organism evidence="5 6">
    <name type="scientific">Solidesulfovibrio aerotolerans</name>
    <dbReference type="NCBI Taxonomy" id="295255"/>
    <lineage>
        <taxon>Bacteria</taxon>
        <taxon>Pseudomonadati</taxon>
        <taxon>Thermodesulfobacteriota</taxon>
        <taxon>Desulfovibrionia</taxon>
        <taxon>Desulfovibrionales</taxon>
        <taxon>Desulfovibrionaceae</taxon>
        <taxon>Solidesulfovibrio</taxon>
    </lineage>
</organism>
<gene>
    <name evidence="5" type="ORF">GTA51_08010</name>
</gene>
<evidence type="ECO:0000256" key="2">
    <source>
        <dbReference type="SAM" id="Phobius"/>
    </source>
</evidence>
<name>A0A7C9INC8_9BACT</name>
<proteinExistence type="predicted"/>
<feature type="transmembrane region" description="Helical" evidence="2">
    <location>
        <begin position="372"/>
        <end position="394"/>
    </location>
</feature>
<feature type="region of interest" description="Disordered" evidence="1">
    <location>
        <begin position="566"/>
        <end position="594"/>
    </location>
</feature>
<keyword evidence="2" id="KW-0472">Membrane</keyword>